<dbReference type="InterPro" id="IPR004659">
    <property type="entry name" value="RNase_E/G"/>
</dbReference>
<evidence type="ECO:0000256" key="16">
    <source>
        <dbReference type="SAM" id="MobiDB-lite"/>
    </source>
</evidence>
<dbReference type="InterPro" id="IPR019307">
    <property type="entry name" value="RNA-bd_AU-1/RNase_E/G"/>
</dbReference>
<feature type="compositionally biased region" description="Basic and acidic residues" evidence="16">
    <location>
        <begin position="557"/>
        <end position="566"/>
    </location>
</feature>
<keyword evidence="10 15" id="KW-0255">Endonuclease</keyword>
<evidence type="ECO:0000259" key="17">
    <source>
        <dbReference type="PROSITE" id="PS50126"/>
    </source>
</evidence>
<dbReference type="Proteomes" id="UP000838100">
    <property type="component" value="Unassembled WGS sequence"/>
</dbReference>
<feature type="region of interest" description="Required for zinc-mediated homotetramerization and catalytic activity" evidence="15">
    <location>
        <begin position="385"/>
        <end position="388"/>
    </location>
</feature>
<dbReference type="PROSITE" id="PS50126">
    <property type="entry name" value="S1"/>
    <property type="match status" value="1"/>
</dbReference>
<dbReference type="GO" id="GO:0008995">
    <property type="term" value="F:ribonuclease E activity"/>
    <property type="evidence" value="ECO:0007669"/>
    <property type="project" value="UniProtKB-EC"/>
</dbReference>
<organism evidence="18 19">
    <name type="scientific">Sinobacterium norvegicum</name>
    <dbReference type="NCBI Taxonomy" id="1641715"/>
    <lineage>
        <taxon>Bacteria</taxon>
        <taxon>Pseudomonadati</taxon>
        <taxon>Pseudomonadota</taxon>
        <taxon>Gammaproteobacteria</taxon>
        <taxon>Cellvibrionales</taxon>
        <taxon>Spongiibacteraceae</taxon>
        <taxon>Sinobacterium</taxon>
    </lineage>
</organism>
<dbReference type="InterPro" id="IPR012340">
    <property type="entry name" value="NA-bd_OB-fold"/>
</dbReference>
<feature type="compositionally biased region" description="Basic and acidic residues" evidence="16">
    <location>
        <begin position="723"/>
        <end position="733"/>
    </location>
</feature>
<name>A0ABM9AAF5_9GAMM</name>
<dbReference type="CDD" id="cd04453">
    <property type="entry name" value="S1_RNase_E"/>
    <property type="match status" value="1"/>
</dbReference>
<evidence type="ECO:0000256" key="12">
    <source>
        <dbReference type="ARBA" id="ARBA00022842"/>
    </source>
</evidence>
<dbReference type="Gene3D" id="3.40.1260.20">
    <property type="entry name" value="Ribonuclease E, catalytic domain"/>
    <property type="match status" value="1"/>
</dbReference>
<feature type="binding site" evidence="15">
    <location>
        <position position="327"/>
    </location>
    <ligand>
        <name>Mg(2+)</name>
        <dbReference type="ChEBI" id="CHEBI:18420"/>
        <note>catalytic</note>
    </ligand>
</feature>
<feature type="compositionally biased region" description="Low complexity" evidence="16">
    <location>
        <begin position="570"/>
        <end position="581"/>
    </location>
</feature>
<dbReference type="Gene3D" id="2.40.50.140">
    <property type="entry name" value="Nucleic acid-binding proteins"/>
    <property type="match status" value="1"/>
</dbReference>
<comment type="function">
    <text evidence="15">Endoribonuclease that plays a central role in RNA processing and decay. Required for the maturation of 5S and 16S rRNAs and the majority of tRNAs. Also involved in the degradation of most mRNAs.</text>
</comment>
<dbReference type="PANTHER" id="PTHR30001">
    <property type="entry name" value="RIBONUCLEASE"/>
    <property type="match status" value="1"/>
</dbReference>
<comment type="subunit">
    <text evidence="15">Component of the RNA degradosome, which is a multiprotein complex involved in RNA processing and mRNA degradation. Within the RNA degradosome, RNase E assembles into a homotetramer formed by a dimer of dimers.</text>
</comment>
<dbReference type="SMART" id="SM00316">
    <property type="entry name" value="S1"/>
    <property type="match status" value="1"/>
</dbReference>
<dbReference type="Pfam" id="PF00575">
    <property type="entry name" value="S1"/>
    <property type="match status" value="1"/>
</dbReference>
<comment type="similarity">
    <text evidence="1">Belongs to the RNase E/G family. RNase G subfamily.</text>
</comment>
<keyword evidence="15" id="KW-0820">tRNA-binding</keyword>
<feature type="region of interest" description="Disordered" evidence="16">
    <location>
        <begin position="555"/>
        <end position="764"/>
    </location>
</feature>
<accession>A0ABM9AAF5</accession>
<dbReference type="HAMAP" id="MF_00970">
    <property type="entry name" value="RNase_E"/>
    <property type="match status" value="1"/>
</dbReference>
<feature type="compositionally biased region" description="Low complexity" evidence="16">
    <location>
        <begin position="864"/>
        <end position="878"/>
    </location>
</feature>
<keyword evidence="9 15" id="KW-0699">rRNA-binding</keyword>
<dbReference type="InterPro" id="IPR048583">
    <property type="entry name" value="RNase_E_G_thioredoxin-like"/>
</dbReference>
<comment type="cofactor">
    <cofactor evidence="15">
        <name>Mg(2+)</name>
        <dbReference type="ChEBI" id="CHEBI:18420"/>
    </cofactor>
    <text evidence="15">Binds 1 Mg(2+) ion per subunit.</text>
</comment>
<comment type="cofactor">
    <cofactor evidence="15">
        <name>Zn(2+)</name>
        <dbReference type="ChEBI" id="CHEBI:29105"/>
    </cofactor>
    <text evidence="15">Binds 2 Zn(2+) ions per homotetramer.</text>
</comment>
<evidence type="ECO:0000256" key="4">
    <source>
        <dbReference type="ARBA" id="ARBA00022519"/>
    </source>
</evidence>
<evidence type="ECO:0000256" key="15">
    <source>
        <dbReference type="HAMAP-Rule" id="MF_00970"/>
    </source>
</evidence>
<keyword evidence="14 15" id="KW-0472">Membrane</keyword>
<evidence type="ECO:0000256" key="10">
    <source>
        <dbReference type="ARBA" id="ARBA00022759"/>
    </source>
</evidence>
<feature type="compositionally biased region" description="Basic and acidic residues" evidence="16">
    <location>
        <begin position="582"/>
        <end position="676"/>
    </location>
</feature>
<evidence type="ECO:0000256" key="13">
    <source>
        <dbReference type="ARBA" id="ARBA00022884"/>
    </source>
</evidence>
<keyword evidence="5 15" id="KW-0698">rRNA processing</keyword>
<feature type="compositionally biased region" description="Basic residues" evidence="16">
    <location>
        <begin position="703"/>
        <end position="722"/>
    </location>
</feature>
<evidence type="ECO:0000313" key="19">
    <source>
        <dbReference type="Proteomes" id="UP000838100"/>
    </source>
</evidence>
<sequence>MVNGQRLYDLDIENRTRVQKKSNVYKGKITRVEPSLEAAFVDFGAERHGFLPLKEISREYFYKKSESGRPRIKDVVKEGTEVIVQVDKEERGNKGAALTTFISLAGRYLVLMPNNPRAGGISRRIEGDERSQLREALNSIDMPKGMGVIVRTAGVGREAEDLQWDFNYLLNLWKSVTTAAQKNPAPTLLLQESNVIIRAVRDYLREDIGEVMLDSPEAHKEALDFVSQVMPQYQSRIKQYIDPVPLFNRYQIESQIETAFEREVSLPSGGSIVIDPTEALVSIDINSAKATRGSDIEETALQTNLEAADEIARQLRLRDIGGLIVIDFIDMSSQRNQREVENRVKDALAMDRARIQVGRISRFGLLEMSRQRLRPSLGETSAKVCPRCNGQGTIRDTKSLALSILRLLAEEANKERSAEIRAIVPLKVATYLLNEKRGLIHDIEVNNNTRVLVIGNPDMRTPHYDVQRLRDDNSLASVQELSYSISLEAEEVQDYKPSTVVPTQQVAAVQTVTPVAQAANEEAPKAAPAKAKEKAAPAAPGLFARLGSAISSLFSAEEEKKEEPKKPQTNNRRSNNNGQNRNNDRNRNRNRSNDRNRNSDNRSDGRNDKRSEGRSRNDGRSDSRSEDRSRNDGRSDNRNRNDSRRDADKRERPANQQRNRDDAPQRNRNRNDKNDNRQQQPKTENTDTRQNESEDSNNEGSRPQRRPSNKRNRSPQQRRRGQRMSEENRKQEENVSTDKQQPAVVAPAPTAAPKAEAAVEAPKAQAAVEAPKAEAAVEAPKAEAAVEAPKAEAAVEAPKAEVAVEAPKAEVAVEAPKAEVAVEAPKAEVAVEAPKAEVAVEAPKAEAAVEAPKAEAAVEAPKAEAAVEAPKAEVAVEAPKTKAAPARASNDPRAKSKPVTKLEVTNVAYTGQDDLAPLEAIEAPSKSKARASNDPRNNRA</sequence>
<keyword evidence="7 15" id="KW-0540">Nuclease</keyword>
<comment type="caution">
    <text evidence="18">The sequence shown here is derived from an EMBL/GenBank/DDBJ whole genome shotgun (WGS) entry which is preliminary data.</text>
</comment>
<comment type="subcellular location">
    <subcellularLocation>
        <location evidence="15">Cytoplasm</location>
    </subcellularLocation>
    <subcellularLocation>
        <location evidence="15">Cell inner membrane</location>
        <topology evidence="15">Peripheral membrane protein</topology>
        <orientation evidence="15">Cytoplasmic side</orientation>
    </subcellularLocation>
</comment>
<feature type="region of interest" description="Disordered" evidence="16">
    <location>
        <begin position="864"/>
        <end position="940"/>
    </location>
</feature>
<dbReference type="PANTHER" id="PTHR30001:SF1">
    <property type="entry name" value="RIBONUCLEASE E_G-LIKE PROTEIN, CHLOROPLASTIC"/>
    <property type="match status" value="1"/>
</dbReference>
<feature type="binding site" evidence="15">
    <location>
        <position position="284"/>
    </location>
    <ligand>
        <name>Mg(2+)</name>
        <dbReference type="ChEBI" id="CHEBI:18420"/>
        <note>catalytic</note>
    </ligand>
</feature>
<dbReference type="InterPro" id="IPR003029">
    <property type="entry name" value="S1_domain"/>
</dbReference>
<keyword evidence="3 15" id="KW-0963">Cytoplasm</keyword>
<evidence type="ECO:0000256" key="9">
    <source>
        <dbReference type="ARBA" id="ARBA00022730"/>
    </source>
</evidence>
<keyword evidence="8 15" id="KW-0479">Metal-binding</keyword>
<evidence type="ECO:0000256" key="11">
    <source>
        <dbReference type="ARBA" id="ARBA00022801"/>
    </source>
</evidence>
<gene>
    <name evidence="15 18" type="primary">rne</name>
    <name evidence="18" type="ORF">SIN8267_00199</name>
</gene>
<evidence type="ECO:0000313" key="18">
    <source>
        <dbReference type="EMBL" id="CAH0990114.1"/>
    </source>
</evidence>
<dbReference type="Pfam" id="PF10150">
    <property type="entry name" value="RNase_E_G"/>
    <property type="match status" value="1"/>
</dbReference>
<feature type="binding site" evidence="15">
    <location>
        <position position="388"/>
    </location>
    <ligand>
        <name>Zn(2+)</name>
        <dbReference type="ChEBI" id="CHEBI:29105"/>
        <note>ligand shared between dimeric partners</note>
    </ligand>
</feature>
<evidence type="ECO:0000256" key="7">
    <source>
        <dbReference type="ARBA" id="ARBA00022722"/>
    </source>
</evidence>
<comment type="similarity">
    <text evidence="15">Belongs to the RNase E/G family. RNase E subfamily.</text>
</comment>
<keyword evidence="2 15" id="KW-1003">Cell membrane</keyword>
<evidence type="ECO:0000256" key="14">
    <source>
        <dbReference type="ARBA" id="ARBA00023136"/>
    </source>
</evidence>
<dbReference type="EC" id="3.1.26.12" evidence="15"/>
<evidence type="ECO:0000256" key="2">
    <source>
        <dbReference type="ARBA" id="ARBA00022475"/>
    </source>
</evidence>
<feature type="binding site" evidence="15">
    <location>
        <position position="385"/>
    </location>
    <ligand>
        <name>Zn(2+)</name>
        <dbReference type="ChEBI" id="CHEBI:29105"/>
        <note>ligand shared between dimeric partners</note>
    </ligand>
</feature>
<keyword evidence="13 15" id="KW-0694">RNA-binding</keyword>
<reference evidence="18" key="1">
    <citation type="submission" date="2021-12" db="EMBL/GenBank/DDBJ databases">
        <authorList>
            <person name="Rodrigo-Torres L."/>
            <person name="Arahal R. D."/>
            <person name="Lucena T."/>
        </authorList>
    </citation>
    <scope>NUCLEOTIDE SEQUENCE</scope>
    <source>
        <strain evidence="18">CECT 8267</strain>
    </source>
</reference>
<dbReference type="Pfam" id="PF20833">
    <property type="entry name" value="RNase_E_G_Thio"/>
    <property type="match status" value="1"/>
</dbReference>
<dbReference type="NCBIfam" id="TIGR00757">
    <property type="entry name" value="RNaseEG"/>
    <property type="match status" value="1"/>
</dbReference>
<feature type="compositionally biased region" description="Low complexity" evidence="16">
    <location>
        <begin position="742"/>
        <end position="764"/>
    </location>
</feature>
<comment type="catalytic activity">
    <reaction evidence="15">
        <text>Endonucleolytic cleavage of single-stranded RNA in A- and U-rich regions.</text>
        <dbReference type="EC" id="3.1.26.12"/>
    </reaction>
</comment>
<proteinExistence type="inferred from homology"/>
<feature type="compositionally biased region" description="Basic and acidic residues" evidence="16">
    <location>
        <begin position="931"/>
        <end position="940"/>
    </location>
</feature>
<dbReference type="EMBL" id="CAKLPX010000001">
    <property type="protein sequence ID" value="CAH0990114.1"/>
    <property type="molecule type" value="Genomic_DNA"/>
</dbReference>
<keyword evidence="19" id="KW-1185">Reference proteome</keyword>
<keyword evidence="4 15" id="KW-0997">Cell inner membrane</keyword>
<evidence type="ECO:0000256" key="1">
    <source>
        <dbReference type="ARBA" id="ARBA00005663"/>
    </source>
</evidence>
<evidence type="ECO:0000256" key="5">
    <source>
        <dbReference type="ARBA" id="ARBA00022552"/>
    </source>
</evidence>
<dbReference type="InterPro" id="IPR028878">
    <property type="entry name" value="RNase_E"/>
</dbReference>
<dbReference type="SUPFAM" id="SSF50249">
    <property type="entry name" value="Nucleic acid-binding proteins"/>
    <property type="match status" value="1"/>
</dbReference>
<keyword evidence="15" id="KW-0862">Zinc</keyword>
<evidence type="ECO:0000256" key="8">
    <source>
        <dbReference type="ARBA" id="ARBA00022723"/>
    </source>
</evidence>
<keyword evidence="11 15" id="KW-0378">Hydrolase</keyword>
<evidence type="ECO:0000256" key="6">
    <source>
        <dbReference type="ARBA" id="ARBA00022694"/>
    </source>
</evidence>
<keyword evidence="12 15" id="KW-0460">Magnesium</keyword>
<keyword evidence="6 15" id="KW-0819">tRNA processing</keyword>
<evidence type="ECO:0000256" key="3">
    <source>
        <dbReference type="ARBA" id="ARBA00022490"/>
    </source>
</evidence>
<protein>
    <recommendedName>
        <fullName evidence="15">Ribonuclease E</fullName>
        <shortName evidence="15">RNase E</shortName>
        <ecNumber evidence="15">3.1.26.12</ecNumber>
    </recommendedName>
</protein>
<feature type="domain" description="S1 motif" evidence="17">
    <location>
        <begin position="22"/>
        <end position="101"/>
    </location>
</feature>